<dbReference type="Gene3D" id="2.30.130.40">
    <property type="entry name" value="LON domain-like"/>
    <property type="match status" value="1"/>
</dbReference>
<dbReference type="InterPro" id="IPR003111">
    <property type="entry name" value="Lon_prtase_N"/>
</dbReference>
<dbReference type="InterPro" id="IPR046336">
    <property type="entry name" value="Lon_prtase_N_sf"/>
</dbReference>
<name>A4GJW0_9BACT</name>
<dbReference type="Pfam" id="PF02190">
    <property type="entry name" value="LON_substr_bdg"/>
    <property type="match status" value="1"/>
</dbReference>
<reference evidence="2" key="1">
    <citation type="journal article" date="2007" name="Environ. Microbiol.">
        <title>Proteorhodopsin photosystem gene clusters exhibit co-evolutionary trends and shared ancestry among diverse marine microbial phyla.</title>
        <authorList>
            <person name="McCarren J."/>
            <person name="Delong E.F."/>
        </authorList>
    </citation>
    <scope>NUCLEOTIDE SEQUENCE</scope>
</reference>
<dbReference type="PROSITE" id="PS51787">
    <property type="entry name" value="LON_N"/>
    <property type="match status" value="1"/>
</dbReference>
<accession>A4GJW0</accession>
<organism evidence="2">
    <name type="scientific">uncultured marine bacterium EB80_02D08</name>
    <dbReference type="NCBI Taxonomy" id="415441"/>
    <lineage>
        <taxon>Bacteria</taxon>
        <taxon>environmental samples</taxon>
    </lineage>
</organism>
<gene>
    <name evidence="2" type="ORF">MBMO_EB80-02D08.0037</name>
</gene>
<protein>
    <recommendedName>
        <fullName evidence="1">Lon N-terminal domain-containing protein</fullName>
    </recommendedName>
</protein>
<sequence length="164" mass="18140">MVKNCLSENHGFVIVFDSNSKSTSDFSFSKKGSFVEIIDFNNLPNGLLGITVKSINKVVINNTFQQEDGLHIADTKPDIDPEVDDQAVLAEYPEITSILSQLLKHPRISDLPMNIDFGSADSVAYHLAGLIPLSSIEKQKLLEAFDAAQRMRILADYIQRISTA</sequence>
<evidence type="ECO:0000259" key="1">
    <source>
        <dbReference type="PROSITE" id="PS51787"/>
    </source>
</evidence>
<dbReference type="InterPro" id="IPR015947">
    <property type="entry name" value="PUA-like_sf"/>
</dbReference>
<feature type="domain" description="Lon N-terminal" evidence="1">
    <location>
        <begin position="1"/>
        <end position="162"/>
    </location>
</feature>
<proteinExistence type="predicted"/>
<dbReference type="SUPFAM" id="SSF88697">
    <property type="entry name" value="PUA domain-like"/>
    <property type="match status" value="1"/>
</dbReference>
<evidence type="ECO:0000313" key="2">
    <source>
        <dbReference type="EMBL" id="ABL97405.1"/>
    </source>
</evidence>
<dbReference type="EMBL" id="EF107104">
    <property type="protein sequence ID" value="ABL97405.1"/>
    <property type="molecule type" value="Genomic_DNA"/>
</dbReference>
<dbReference type="AlphaFoldDB" id="A4GJW0"/>